<sequence>MFPATLFLAVRIGSVFGSQKRSYDPISESQLCFSPLFAKIRAVPLPRFDRPIWRNPMTPTYKARASRRLSRQARDRHILRLEHLARFSLSYLALSLVRWLHHLRASNPISAFDRLVV</sequence>
<organism evidence="1 2">
    <name type="scientific">Sistotremastrum niveocremeum HHB9708</name>
    <dbReference type="NCBI Taxonomy" id="1314777"/>
    <lineage>
        <taxon>Eukaryota</taxon>
        <taxon>Fungi</taxon>
        <taxon>Dikarya</taxon>
        <taxon>Basidiomycota</taxon>
        <taxon>Agaricomycotina</taxon>
        <taxon>Agaricomycetes</taxon>
        <taxon>Sistotremastrales</taxon>
        <taxon>Sistotremastraceae</taxon>
        <taxon>Sertulicium</taxon>
        <taxon>Sertulicium niveocremeum</taxon>
    </lineage>
</organism>
<dbReference type="AlphaFoldDB" id="A0A164XB57"/>
<dbReference type="Proteomes" id="UP000076722">
    <property type="component" value="Unassembled WGS sequence"/>
</dbReference>
<evidence type="ECO:0000313" key="2">
    <source>
        <dbReference type="Proteomes" id="UP000076722"/>
    </source>
</evidence>
<keyword evidence="2" id="KW-1185">Reference proteome</keyword>
<name>A0A164XB57_9AGAM</name>
<protein>
    <submittedName>
        <fullName evidence="1">Uncharacterized protein</fullName>
    </submittedName>
</protein>
<evidence type="ECO:0000313" key="1">
    <source>
        <dbReference type="EMBL" id="KZS95801.1"/>
    </source>
</evidence>
<gene>
    <name evidence="1" type="ORF">SISNIDRAFT_326680</name>
</gene>
<reference evidence="1 2" key="1">
    <citation type="journal article" date="2016" name="Mol. Biol. Evol.">
        <title>Comparative Genomics of Early-Diverging Mushroom-Forming Fungi Provides Insights into the Origins of Lignocellulose Decay Capabilities.</title>
        <authorList>
            <person name="Nagy L.G."/>
            <person name="Riley R."/>
            <person name="Tritt A."/>
            <person name="Adam C."/>
            <person name="Daum C."/>
            <person name="Floudas D."/>
            <person name="Sun H."/>
            <person name="Yadav J.S."/>
            <person name="Pangilinan J."/>
            <person name="Larsson K.H."/>
            <person name="Matsuura K."/>
            <person name="Barry K."/>
            <person name="Labutti K."/>
            <person name="Kuo R."/>
            <person name="Ohm R.A."/>
            <person name="Bhattacharya S.S."/>
            <person name="Shirouzu T."/>
            <person name="Yoshinaga Y."/>
            <person name="Martin F.M."/>
            <person name="Grigoriev I.V."/>
            <person name="Hibbett D.S."/>
        </authorList>
    </citation>
    <scope>NUCLEOTIDE SEQUENCE [LARGE SCALE GENOMIC DNA]</scope>
    <source>
        <strain evidence="1 2">HHB9708</strain>
    </source>
</reference>
<accession>A0A164XB57</accession>
<proteinExistence type="predicted"/>
<dbReference type="EMBL" id="KV419400">
    <property type="protein sequence ID" value="KZS95801.1"/>
    <property type="molecule type" value="Genomic_DNA"/>
</dbReference>